<reference evidence="2 3" key="1">
    <citation type="journal article" date="2018" name="Sci. Rep.">
        <title>Genomic signatures of local adaptation to the degree of environmental predictability in rotifers.</title>
        <authorList>
            <person name="Franch-Gras L."/>
            <person name="Hahn C."/>
            <person name="Garcia-Roger E.M."/>
            <person name="Carmona M.J."/>
            <person name="Serra M."/>
            <person name="Gomez A."/>
        </authorList>
    </citation>
    <scope>NUCLEOTIDE SEQUENCE [LARGE SCALE GENOMIC DNA]</scope>
    <source>
        <strain evidence="2">HYR1</strain>
    </source>
</reference>
<dbReference type="EMBL" id="REGN01002478">
    <property type="protein sequence ID" value="RNA27891.1"/>
    <property type="molecule type" value="Genomic_DNA"/>
</dbReference>
<keyword evidence="1" id="KW-0472">Membrane</keyword>
<organism evidence="2 3">
    <name type="scientific">Brachionus plicatilis</name>
    <name type="common">Marine rotifer</name>
    <name type="synonym">Brachionus muelleri</name>
    <dbReference type="NCBI Taxonomy" id="10195"/>
    <lineage>
        <taxon>Eukaryota</taxon>
        <taxon>Metazoa</taxon>
        <taxon>Spiralia</taxon>
        <taxon>Gnathifera</taxon>
        <taxon>Rotifera</taxon>
        <taxon>Eurotatoria</taxon>
        <taxon>Monogononta</taxon>
        <taxon>Pseudotrocha</taxon>
        <taxon>Ploima</taxon>
        <taxon>Brachionidae</taxon>
        <taxon>Brachionus</taxon>
    </lineage>
</organism>
<dbReference type="Proteomes" id="UP000276133">
    <property type="component" value="Unassembled WGS sequence"/>
</dbReference>
<keyword evidence="1" id="KW-1133">Transmembrane helix</keyword>
<gene>
    <name evidence="2" type="ORF">BpHYR1_036547</name>
</gene>
<keyword evidence="1" id="KW-0812">Transmembrane</keyword>
<accession>A0A3M7RWE6</accession>
<proteinExistence type="predicted"/>
<evidence type="ECO:0000313" key="2">
    <source>
        <dbReference type="EMBL" id="RNA27891.1"/>
    </source>
</evidence>
<protein>
    <submittedName>
        <fullName evidence="2">Uncharacterized protein</fullName>
    </submittedName>
</protein>
<name>A0A3M7RWE6_BRAPC</name>
<feature type="transmembrane region" description="Helical" evidence="1">
    <location>
        <begin position="51"/>
        <end position="75"/>
    </location>
</feature>
<sequence length="86" mass="10285">MNLILNKPKKKERKILCLNIYNALKNKRTFSSKLFNLTKSYVILHNLDLKILFIFKILVSHMITLNILYLVLIFCNKMENFQLEKP</sequence>
<dbReference type="AlphaFoldDB" id="A0A3M7RWE6"/>
<comment type="caution">
    <text evidence="2">The sequence shown here is derived from an EMBL/GenBank/DDBJ whole genome shotgun (WGS) entry which is preliminary data.</text>
</comment>
<evidence type="ECO:0000256" key="1">
    <source>
        <dbReference type="SAM" id="Phobius"/>
    </source>
</evidence>
<evidence type="ECO:0000313" key="3">
    <source>
        <dbReference type="Proteomes" id="UP000276133"/>
    </source>
</evidence>
<keyword evidence="3" id="KW-1185">Reference proteome</keyword>